<gene>
    <name evidence="2" type="ORF">A1O9_09575</name>
</gene>
<comment type="caution">
    <text evidence="2">The sequence shown here is derived from an EMBL/GenBank/DDBJ whole genome shotgun (WGS) entry which is preliminary data.</text>
</comment>
<keyword evidence="1" id="KW-0812">Transmembrane</keyword>
<reference evidence="2 3" key="1">
    <citation type="submission" date="2013-03" db="EMBL/GenBank/DDBJ databases">
        <title>The Genome Sequence of Exophiala aquamarina CBS 119918.</title>
        <authorList>
            <consortium name="The Broad Institute Genomics Platform"/>
            <person name="Cuomo C."/>
            <person name="de Hoog S."/>
            <person name="Gorbushina A."/>
            <person name="Walker B."/>
            <person name="Young S.K."/>
            <person name="Zeng Q."/>
            <person name="Gargeya S."/>
            <person name="Fitzgerald M."/>
            <person name="Haas B."/>
            <person name="Abouelleil A."/>
            <person name="Allen A.W."/>
            <person name="Alvarado L."/>
            <person name="Arachchi H.M."/>
            <person name="Berlin A.M."/>
            <person name="Chapman S.B."/>
            <person name="Gainer-Dewar J."/>
            <person name="Goldberg J."/>
            <person name="Griggs A."/>
            <person name="Gujja S."/>
            <person name="Hansen M."/>
            <person name="Howarth C."/>
            <person name="Imamovic A."/>
            <person name="Ireland A."/>
            <person name="Larimer J."/>
            <person name="McCowan C."/>
            <person name="Murphy C."/>
            <person name="Pearson M."/>
            <person name="Poon T.W."/>
            <person name="Priest M."/>
            <person name="Roberts A."/>
            <person name="Saif S."/>
            <person name="Shea T."/>
            <person name="Sisk P."/>
            <person name="Sykes S."/>
            <person name="Wortman J."/>
            <person name="Nusbaum C."/>
            <person name="Birren B."/>
        </authorList>
    </citation>
    <scope>NUCLEOTIDE SEQUENCE [LARGE SCALE GENOMIC DNA]</scope>
    <source>
        <strain evidence="2 3">CBS 119918</strain>
    </source>
</reference>
<dbReference type="Proteomes" id="UP000027920">
    <property type="component" value="Unassembled WGS sequence"/>
</dbReference>
<keyword evidence="1" id="KW-1133">Transmembrane helix</keyword>
<feature type="transmembrane region" description="Helical" evidence="1">
    <location>
        <begin position="190"/>
        <end position="211"/>
    </location>
</feature>
<keyword evidence="3" id="KW-1185">Reference proteome</keyword>
<dbReference type="AlphaFoldDB" id="A0A072P2T4"/>
<dbReference type="VEuPathDB" id="FungiDB:A1O9_09575"/>
<evidence type="ECO:0000313" key="3">
    <source>
        <dbReference type="Proteomes" id="UP000027920"/>
    </source>
</evidence>
<accession>A0A072P2T4</accession>
<protein>
    <submittedName>
        <fullName evidence="2">Uncharacterized protein</fullName>
    </submittedName>
</protein>
<sequence>MEEHRDHRKKTLPFYQRMATGTYENVNLQLPSNEDLRENGIYNISTFQNDISTPEKGHRISLIRPKADNYHVEGDELQISATKDHVQSILTPSTIICIPIALLAATLLALVLSFRVSPQPNLFDPTLSDPTGGGYILVNFSATRLVFVASFLSTIAPLLGSYIMALTALPVSRDLKIASSNSEFLRLPTPFQMSLLIGILVAATDQLRSYFGYLMNPKHRAGIPPVLHRSAWMLTLSIILAGGVAISDAVLHYTTSTVEFDQVFVQAEPDKEFGRGVSEFCLSFDREKIGLPCSVEYDFVDPNKNFEQTEASRLMHNTSQLSAIRFANVEESKGTEIAYLTASDESIAAETDFQATTIGISTTCELVPASSCDMASWGPNEVYTNFSCSDMFHGTIGKPPNVSDVSSVRVPDAYRSFLMYKPAQNLMYTFFNDSSMKTVYNTVGWNDSGLFDLSLFPLKDSQLVNPFYLGLAGRIEYSSFESNSEMLTTNDTKRDQYDSIVDFIVNCAVTSYDVNYTWVNQTLHNISMTPTTNGSVLEIFHGSQLYSTVSGGSFDLQDFIDQASMTGTTTESFLGKFGSLYSSKVLAKIGGYNSQRTALQQQHREHMLLSKVPIAPLALLIAWSFAYPVLGLALAVKAYRAAQYNVKDIASKLSLLGLSQAAFGDQPGPPSRSAGLSREDVTQLLKKETRRILVDGDEQQGFEFRVVV</sequence>
<organism evidence="2 3">
    <name type="scientific">Exophiala aquamarina CBS 119918</name>
    <dbReference type="NCBI Taxonomy" id="1182545"/>
    <lineage>
        <taxon>Eukaryota</taxon>
        <taxon>Fungi</taxon>
        <taxon>Dikarya</taxon>
        <taxon>Ascomycota</taxon>
        <taxon>Pezizomycotina</taxon>
        <taxon>Eurotiomycetes</taxon>
        <taxon>Chaetothyriomycetidae</taxon>
        <taxon>Chaetothyriales</taxon>
        <taxon>Herpotrichiellaceae</taxon>
        <taxon>Exophiala</taxon>
    </lineage>
</organism>
<feature type="transmembrane region" description="Helical" evidence="1">
    <location>
        <begin position="145"/>
        <end position="169"/>
    </location>
</feature>
<proteinExistence type="predicted"/>
<feature type="transmembrane region" description="Helical" evidence="1">
    <location>
        <begin position="614"/>
        <end position="636"/>
    </location>
</feature>
<dbReference type="GeneID" id="25284484"/>
<dbReference type="OrthoDB" id="3344043at2759"/>
<evidence type="ECO:0000313" key="2">
    <source>
        <dbReference type="EMBL" id="KEF54409.1"/>
    </source>
</evidence>
<evidence type="ECO:0000256" key="1">
    <source>
        <dbReference type="SAM" id="Phobius"/>
    </source>
</evidence>
<dbReference type="STRING" id="1182545.A0A072P2T4"/>
<dbReference type="RefSeq" id="XP_013256999.1">
    <property type="nucleotide sequence ID" value="XM_013401545.1"/>
</dbReference>
<dbReference type="HOGENOM" id="CLU_019655_1_0_1"/>
<feature type="transmembrane region" description="Helical" evidence="1">
    <location>
        <begin position="89"/>
        <end position="114"/>
    </location>
</feature>
<name>A0A072P2T4_9EURO</name>
<keyword evidence="1" id="KW-0472">Membrane</keyword>
<dbReference type="EMBL" id="AMGV01000010">
    <property type="protein sequence ID" value="KEF54409.1"/>
    <property type="molecule type" value="Genomic_DNA"/>
</dbReference>